<dbReference type="GO" id="GO:0051287">
    <property type="term" value="F:NAD binding"/>
    <property type="evidence" value="ECO:0007669"/>
    <property type="project" value="InterPro"/>
</dbReference>
<evidence type="ECO:0000256" key="1">
    <source>
        <dbReference type="ARBA" id="ARBA00004701"/>
    </source>
</evidence>
<dbReference type="InterPro" id="IPR036291">
    <property type="entry name" value="NAD(P)-bd_dom_sf"/>
</dbReference>
<comment type="caution">
    <text evidence="12">The sequence shown here is derived from an EMBL/GenBank/DDBJ whole genome shotgun (WGS) entry which is preliminary data.</text>
</comment>
<dbReference type="SUPFAM" id="SSF52413">
    <property type="entry name" value="UDP-glucose/GDP-mannose dehydrogenase C-terminal domain"/>
    <property type="match status" value="1"/>
</dbReference>
<keyword evidence="4 7" id="KW-0560">Oxidoreductase</keyword>
<dbReference type="InterPro" id="IPR036220">
    <property type="entry name" value="UDP-Glc/GDP-Man_DH_C_sf"/>
</dbReference>
<keyword evidence="5 7" id="KW-0520">NAD</keyword>
<dbReference type="SUPFAM" id="SSF51735">
    <property type="entry name" value="NAD(P)-binding Rossmann-fold domains"/>
    <property type="match status" value="1"/>
</dbReference>
<dbReference type="InterPro" id="IPR028357">
    <property type="entry name" value="UDPglc_DH_bac"/>
</dbReference>
<feature type="binding site" evidence="9">
    <location>
        <begin position="178"/>
        <end position="181"/>
    </location>
    <ligand>
        <name>substrate</name>
    </ligand>
</feature>
<feature type="binding site" evidence="10">
    <location>
        <position position="35"/>
    </location>
    <ligand>
        <name>NAD(+)</name>
        <dbReference type="ChEBI" id="CHEBI:57540"/>
    </ligand>
</feature>
<feature type="binding site" evidence="9">
    <location>
        <position position="283"/>
    </location>
    <ligand>
        <name>substrate</name>
    </ligand>
</feature>
<dbReference type="EC" id="1.1.1.22" evidence="3 7"/>
<dbReference type="GO" id="GO:0006065">
    <property type="term" value="P:UDP-glucuronate biosynthetic process"/>
    <property type="evidence" value="ECO:0007669"/>
    <property type="project" value="UniProtKB-UniPathway"/>
</dbReference>
<dbReference type="InterPro" id="IPR017476">
    <property type="entry name" value="UDP-Glc/GDP-Man"/>
</dbReference>
<feature type="domain" description="UDP-glucose/GDP-mannose dehydrogenase C-terminal" evidence="11">
    <location>
        <begin position="339"/>
        <end position="440"/>
    </location>
</feature>
<evidence type="ECO:0000256" key="6">
    <source>
        <dbReference type="ARBA" id="ARBA00047473"/>
    </source>
</evidence>
<dbReference type="PIRSF" id="PIRSF500134">
    <property type="entry name" value="UDPglc_DH_bac"/>
    <property type="match status" value="1"/>
</dbReference>
<reference evidence="12 13" key="1">
    <citation type="journal article" date="2016" name="Nat. Commun.">
        <title>Thousands of microbial genomes shed light on interconnected biogeochemical processes in an aquifer system.</title>
        <authorList>
            <person name="Anantharaman K."/>
            <person name="Brown C.T."/>
            <person name="Hug L.A."/>
            <person name="Sharon I."/>
            <person name="Castelle C.J."/>
            <person name="Probst A.J."/>
            <person name="Thomas B.C."/>
            <person name="Singh A."/>
            <person name="Wilkins M.J."/>
            <person name="Karaoz U."/>
            <person name="Brodie E.L."/>
            <person name="Williams K.H."/>
            <person name="Hubbard S.S."/>
            <person name="Banfield J.F."/>
        </authorList>
    </citation>
    <scope>NUCLEOTIDE SEQUENCE [LARGE SCALE GENOMIC DNA]</scope>
</reference>
<dbReference type="Gene3D" id="1.20.5.100">
    <property type="entry name" value="Cytochrome c1, transmembrane anchor, C-terminal"/>
    <property type="match status" value="1"/>
</dbReference>
<dbReference type="Gene3D" id="3.40.50.720">
    <property type="entry name" value="NAD(P)-binding Rossmann-like Domain"/>
    <property type="match status" value="2"/>
</dbReference>
<evidence type="ECO:0000256" key="4">
    <source>
        <dbReference type="ARBA" id="ARBA00023002"/>
    </source>
</evidence>
<dbReference type="PIRSF" id="PIRSF000124">
    <property type="entry name" value="UDPglc_GDPman_dh"/>
    <property type="match status" value="1"/>
</dbReference>
<dbReference type="GO" id="GO:0000271">
    <property type="term" value="P:polysaccharide biosynthetic process"/>
    <property type="evidence" value="ECO:0007669"/>
    <property type="project" value="InterPro"/>
</dbReference>
<dbReference type="SUPFAM" id="SSF48179">
    <property type="entry name" value="6-phosphogluconate dehydrogenase C-terminal domain-like"/>
    <property type="match status" value="1"/>
</dbReference>
<evidence type="ECO:0000313" key="12">
    <source>
        <dbReference type="EMBL" id="OGL81378.1"/>
    </source>
</evidence>
<dbReference type="SMART" id="SM00984">
    <property type="entry name" value="UDPG_MGDP_dh_C"/>
    <property type="match status" value="1"/>
</dbReference>
<dbReference type="STRING" id="1802401.A3B21_00450"/>
<comment type="similarity">
    <text evidence="2 7">Belongs to the UDP-glucose/GDP-mannose dehydrogenase family.</text>
</comment>
<feature type="binding site" evidence="10">
    <location>
        <position position="353"/>
    </location>
    <ligand>
        <name>NAD(+)</name>
        <dbReference type="ChEBI" id="CHEBI:57540"/>
    </ligand>
</feature>
<dbReference type="AlphaFoldDB" id="A0A1F7UUJ1"/>
<dbReference type="InterPro" id="IPR014026">
    <property type="entry name" value="UDP-Glc/GDP-Man_DH_dimer"/>
</dbReference>
<dbReference type="GO" id="GO:0003979">
    <property type="term" value="F:UDP-glucose 6-dehydrogenase activity"/>
    <property type="evidence" value="ECO:0007669"/>
    <property type="project" value="UniProtKB-EC"/>
</dbReference>
<evidence type="ECO:0000256" key="5">
    <source>
        <dbReference type="ARBA" id="ARBA00023027"/>
    </source>
</evidence>
<evidence type="ECO:0000256" key="10">
    <source>
        <dbReference type="PIRSR" id="PIRSR500134-3"/>
    </source>
</evidence>
<sequence length="456" mass="49586">MQIAIIGAGYVGLTSAAVYAKLGHTVFAVRKDAEKVAMLKRGQVPFYEPGLPELVAEGVASGRLIPTTSYAEAVPKAEVIFLCVGTPPLPSGEADLSQVFAAAKEVAENWGPSPSPLPKGEGDRAKARSGEETYKVIVDKSTVPVGTAEKVRKVIEENVKLKMQNVKCDFDVASCPEFLREGSAVHDTMNPDRVVIGVDSDRARDMLLKVHEGLPGERLVTDIATAEMLKYASNAFLATKISFINEIANLCDEVGANVDEVARGMGMDPRIGPAFLKAGIGYGGACFPKDTKALHSIAFWHDYDFKLLKAVIEVNQTQRRHFLQKIRQTLGTLEGKKIGILGLAFKNNTDDVRESAAVDISAWLIKEGAQVRAYDPHAEGNARAALPELITCPAPQEVAKDADALLLLTEWSEFRDLPWGTMKEKMRQPIVLDGRNLLDPKSMRDLGFTYISVGRP</sequence>
<evidence type="ECO:0000256" key="8">
    <source>
        <dbReference type="PIRSR" id="PIRSR500134-1"/>
    </source>
</evidence>
<evidence type="ECO:0000256" key="3">
    <source>
        <dbReference type="ARBA" id="ARBA00012954"/>
    </source>
</evidence>
<dbReference type="Pfam" id="PF03721">
    <property type="entry name" value="UDPG_MGDP_dh_N"/>
    <property type="match status" value="2"/>
</dbReference>
<dbReference type="PANTHER" id="PTHR43750">
    <property type="entry name" value="UDP-GLUCOSE 6-DEHYDROGENASE TUAD"/>
    <property type="match status" value="1"/>
</dbReference>
<dbReference type="InterPro" id="IPR001732">
    <property type="entry name" value="UDP-Glc/GDP-Man_DH_N"/>
</dbReference>
<name>A0A1F7UUJ1_9BACT</name>
<dbReference type="Pfam" id="PF03720">
    <property type="entry name" value="UDPG_MGDP_dh_C"/>
    <property type="match status" value="1"/>
</dbReference>
<dbReference type="InterPro" id="IPR008927">
    <property type="entry name" value="6-PGluconate_DH-like_C_sf"/>
</dbReference>
<dbReference type="Proteomes" id="UP000176897">
    <property type="component" value="Unassembled WGS sequence"/>
</dbReference>
<comment type="pathway">
    <text evidence="1">Nucleotide-sugar biosynthesis; UDP-alpha-D-glucuronate biosynthesis; UDP-alpha-D-glucuronate from UDP-alpha-D-glucose: step 1/1.</text>
</comment>
<feature type="binding site" evidence="10">
    <location>
        <position position="181"/>
    </location>
    <ligand>
        <name>NAD(+)</name>
        <dbReference type="ChEBI" id="CHEBI:57540"/>
    </ligand>
</feature>
<dbReference type="Pfam" id="PF00984">
    <property type="entry name" value="UDPG_MGDP_dh"/>
    <property type="match status" value="1"/>
</dbReference>
<protein>
    <recommendedName>
        <fullName evidence="3 7">UDP-glucose 6-dehydrogenase</fullName>
        <ecNumber evidence="3 7">1.1.1.22</ecNumber>
    </recommendedName>
</protein>
<feature type="binding site" evidence="10">
    <location>
        <position position="289"/>
    </location>
    <ligand>
        <name>NAD(+)</name>
        <dbReference type="ChEBI" id="CHEBI:57540"/>
    </ligand>
</feature>
<dbReference type="NCBIfam" id="TIGR03026">
    <property type="entry name" value="NDP-sugDHase"/>
    <property type="match status" value="1"/>
</dbReference>
<feature type="active site" description="Nucleophile" evidence="8">
    <location>
        <position position="286"/>
    </location>
</feature>
<comment type="catalytic activity">
    <reaction evidence="6 7">
        <text>UDP-alpha-D-glucose + 2 NAD(+) + H2O = UDP-alpha-D-glucuronate + 2 NADH + 3 H(+)</text>
        <dbReference type="Rhea" id="RHEA:23596"/>
        <dbReference type="ChEBI" id="CHEBI:15377"/>
        <dbReference type="ChEBI" id="CHEBI:15378"/>
        <dbReference type="ChEBI" id="CHEBI:57540"/>
        <dbReference type="ChEBI" id="CHEBI:57945"/>
        <dbReference type="ChEBI" id="CHEBI:58052"/>
        <dbReference type="ChEBI" id="CHEBI:58885"/>
        <dbReference type="EC" id="1.1.1.22"/>
    </reaction>
</comment>
<evidence type="ECO:0000256" key="9">
    <source>
        <dbReference type="PIRSR" id="PIRSR500134-2"/>
    </source>
</evidence>
<feature type="binding site" evidence="10">
    <location>
        <position position="142"/>
    </location>
    <ligand>
        <name>NAD(+)</name>
        <dbReference type="ChEBI" id="CHEBI:57540"/>
    </ligand>
</feature>
<dbReference type="PANTHER" id="PTHR43750:SF3">
    <property type="entry name" value="UDP-GLUCOSE 6-DEHYDROGENASE TUAD"/>
    <property type="match status" value="1"/>
</dbReference>
<dbReference type="UniPathway" id="UPA00038">
    <property type="reaction ID" value="UER00491"/>
</dbReference>
<accession>A0A1F7UUJ1</accession>
<gene>
    <name evidence="12" type="ORF">A3B21_00450</name>
</gene>
<feature type="binding site" evidence="9">
    <location>
        <position position="230"/>
    </location>
    <ligand>
        <name>substrate</name>
    </ligand>
</feature>
<dbReference type="EMBL" id="MGEJ01000007">
    <property type="protein sequence ID" value="OGL81378.1"/>
    <property type="molecule type" value="Genomic_DNA"/>
</dbReference>
<evidence type="ECO:0000256" key="2">
    <source>
        <dbReference type="ARBA" id="ARBA00006601"/>
    </source>
</evidence>
<feature type="binding site" evidence="9">
    <location>
        <begin position="275"/>
        <end position="279"/>
    </location>
    <ligand>
        <name>substrate</name>
    </ligand>
</feature>
<evidence type="ECO:0000259" key="11">
    <source>
        <dbReference type="SMART" id="SM00984"/>
    </source>
</evidence>
<evidence type="ECO:0000256" key="7">
    <source>
        <dbReference type="PIRNR" id="PIRNR000124"/>
    </source>
</evidence>
<evidence type="ECO:0000313" key="13">
    <source>
        <dbReference type="Proteomes" id="UP000176897"/>
    </source>
</evidence>
<organism evidence="12 13">
    <name type="scientific">Candidatus Uhrbacteria bacterium RIFCSPLOWO2_01_FULL_47_24</name>
    <dbReference type="NCBI Taxonomy" id="1802401"/>
    <lineage>
        <taxon>Bacteria</taxon>
        <taxon>Candidatus Uhriibacteriota</taxon>
    </lineage>
</organism>
<proteinExistence type="inferred from homology"/>
<feature type="binding site" evidence="9">
    <location>
        <position position="346"/>
    </location>
    <ligand>
        <name>substrate</name>
    </ligand>
</feature>
<dbReference type="InterPro" id="IPR014027">
    <property type="entry name" value="UDP-Glc/GDP-Man_DH_C"/>
</dbReference>
<feature type="binding site" evidence="10">
    <location>
        <position position="86"/>
    </location>
    <ligand>
        <name>NAD(+)</name>
        <dbReference type="ChEBI" id="CHEBI:57540"/>
    </ligand>
</feature>